<dbReference type="Proteomes" id="UP000054144">
    <property type="component" value="Unassembled WGS sequence"/>
</dbReference>
<dbReference type="EMBL" id="KN881589">
    <property type="protein sequence ID" value="KIY53764.1"/>
    <property type="molecule type" value="Genomic_DNA"/>
</dbReference>
<sequence length="260" mass="28990">MCLIFHRRACLLSEGAPVPSPLGPLSAPEPLVSDASLCTRCYLVVAITPDCLRIRLGQFTLLWISRVYVRKYSRYCLFSDSELERRHTQVWTIDHRMPASNGTLRNSTIIMSDQQTPTRPSDDVSIAEHGHGTTGSGHSTSSDGAGLFGSGITRKTTSYKHMVIETVDSLFHEAGRGFFRLTLFTLTRPREYTNIQSAVEAMARKCVSSRCRSHSSYAWGDVAPLQRGAIRAGIFFREIWVLVNSQFIQSCSSTTACVYR</sequence>
<organism evidence="2 3">
    <name type="scientific">Fistulina hepatica ATCC 64428</name>
    <dbReference type="NCBI Taxonomy" id="1128425"/>
    <lineage>
        <taxon>Eukaryota</taxon>
        <taxon>Fungi</taxon>
        <taxon>Dikarya</taxon>
        <taxon>Basidiomycota</taxon>
        <taxon>Agaricomycotina</taxon>
        <taxon>Agaricomycetes</taxon>
        <taxon>Agaricomycetidae</taxon>
        <taxon>Agaricales</taxon>
        <taxon>Fistulinaceae</taxon>
        <taxon>Fistulina</taxon>
    </lineage>
</organism>
<evidence type="ECO:0000313" key="3">
    <source>
        <dbReference type="Proteomes" id="UP000054144"/>
    </source>
</evidence>
<keyword evidence="3" id="KW-1185">Reference proteome</keyword>
<dbReference type="AlphaFoldDB" id="A0A0D7APU7"/>
<protein>
    <submittedName>
        <fullName evidence="2">Uncharacterized protein</fullName>
    </submittedName>
</protein>
<evidence type="ECO:0000256" key="1">
    <source>
        <dbReference type="SAM" id="MobiDB-lite"/>
    </source>
</evidence>
<evidence type="ECO:0000313" key="2">
    <source>
        <dbReference type="EMBL" id="KIY53764.1"/>
    </source>
</evidence>
<feature type="compositionally biased region" description="Basic and acidic residues" evidence="1">
    <location>
        <begin position="120"/>
        <end position="131"/>
    </location>
</feature>
<name>A0A0D7APU7_9AGAR</name>
<gene>
    <name evidence="2" type="ORF">FISHEDRAFT_54964</name>
</gene>
<reference evidence="2 3" key="1">
    <citation type="journal article" date="2015" name="Fungal Genet. Biol.">
        <title>Evolution of novel wood decay mechanisms in Agaricales revealed by the genome sequences of Fistulina hepatica and Cylindrobasidium torrendii.</title>
        <authorList>
            <person name="Floudas D."/>
            <person name="Held B.W."/>
            <person name="Riley R."/>
            <person name="Nagy L.G."/>
            <person name="Koehler G."/>
            <person name="Ransdell A.S."/>
            <person name="Younus H."/>
            <person name="Chow J."/>
            <person name="Chiniquy J."/>
            <person name="Lipzen A."/>
            <person name="Tritt A."/>
            <person name="Sun H."/>
            <person name="Haridas S."/>
            <person name="LaButti K."/>
            <person name="Ohm R.A."/>
            <person name="Kues U."/>
            <person name="Blanchette R.A."/>
            <person name="Grigoriev I.V."/>
            <person name="Minto R.E."/>
            <person name="Hibbett D.S."/>
        </authorList>
    </citation>
    <scope>NUCLEOTIDE SEQUENCE [LARGE SCALE GENOMIC DNA]</scope>
    <source>
        <strain evidence="2 3">ATCC 64428</strain>
    </source>
</reference>
<accession>A0A0D7APU7</accession>
<feature type="region of interest" description="Disordered" evidence="1">
    <location>
        <begin position="113"/>
        <end position="145"/>
    </location>
</feature>
<proteinExistence type="predicted"/>